<evidence type="ECO:0000313" key="8">
    <source>
        <dbReference type="EMBL" id="MVN91306.1"/>
    </source>
</evidence>
<proteinExistence type="inferred from homology"/>
<feature type="domain" description="Release factor glutamine methyltransferase N-terminal" evidence="7">
    <location>
        <begin position="24"/>
        <end position="76"/>
    </location>
</feature>
<dbReference type="Gene3D" id="1.10.8.10">
    <property type="entry name" value="DNA helicase RuvA subunit, C-terminal domain"/>
    <property type="match status" value="1"/>
</dbReference>
<evidence type="ECO:0000313" key="9">
    <source>
        <dbReference type="Proteomes" id="UP000434850"/>
    </source>
</evidence>
<dbReference type="EC" id="2.1.1.297" evidence="5"/>
<dbReference type="InterPro" id="IPR019874">
    <property type="entry name" value="RF_methyltr_PrmC"/>
</dbReference>
<evidence type="ECO:0000259" key="6">
    <source>
        <dbReference type="Pfam" id="PF05175"/>
    </source>
</evidence>
<dbReference type="SUPFAM" id="SSF53335">
    <property type="entry name" value="S-adenosyl-L-methionine-dependent methyltransferases"/>
    <property type="match status" value="1"/>
</dbReference>
<organism evidence="8 9">
    <name type="scientific">Mucilaginibacter aquatilis</name>
    <dbReference type="NCBI Taxonomy" id="1517760"/>
    <lineage>
        <taxon>Bacteria</taxon>
        <taxon>Pseudomonadati</taxon>
        <taxon>Bacteroidota</taxon>
        <taxon>Sphingobacteriia</taxon>
        <taxon>Sphingobacteriales</taxon>
        <taxon>Sphingobacteriaceae</taxon>
        <taxon>Mucilaginibacter</taxon>
    </lineage>
</organism>
<dbReference type="NCBIfam" id="TIGR03534">
    <property type="entry name" value="RF_mod_PrmC"/>
    <property type="match status" value="1"/>
</dbReference>
<dbReference type="Proteomes" id="UP000434850">
    <property type="component" value="Unassembled WGS sequence"/>
</dbReference>
<gene>
    <name evidence="5 8" type="primary">prmC</name>
    <name evidence="8" type="ORF">GO816_09255</name>
</gene>
<comment type="caution">
    <text evidence="8">The sequence shown here is derived from an EMBL/GenBank/DDBJ whole genome shotgun (WGS) entry which is preliminary data.</text>
</comment>
<protein>
    <recommendedName>
        <fullName evidence="5">Release factor glutamine methyltransferase</fullName>
        <shortName evidence="5">RF MTase</shortName>
        <ecNumber evidence="5">2.1.1.297</ecNumber>
    </recommendedName>
    <alternativeName>
        <fullName evidence="5">N5-glutamine methyltransferase PrmC</fullName>
    </alternativeName>
    <alternativeName>
        <fullName evidence="5">Protein-(glutamine-N5) MTase PrmC</fullName>
    </alternativeName>
    <alternativeName>
        <fullName evidence="5">Protein-glutamine N-methyltransferase PrmC</fullName>
    </alternativeName>
</protein>
<evidence type="ECO:0000259" key="7">
    <source>
        <dbReference type="Pfam" id="PF17827"/>
    </source>
</evidence>
<dbReference type="InterPro" id="IPR007848">
    <property type="entry name" value="Small_mtfrase_dom"/>
</dbReference>
<dbReference type="Pfam" id="PF05175">
    <property type="entry name" value="MTS"/>
    <property type="match status" value="1"/>
</dbReference>
<evidence type="ECO:0000256" key="2">
    <source>
        <dbReference type="ARBA" id="ARBA00022679"/>
    </source>
</evidence>
<dbReference type="GO" id="GO:0003676">
    <property type="term" value="F:nucleic acid binding"/>
    <property type="evidence" value="ECO:0007669"/>
    <property type="project" value="InterPro"/>
</dbReference>
<keyword evidence="2 5" id="KW-0808">Transferase</keyword>
<evidence type="ECO:0000256" key="4">
    <source>
        <dbReference type="ARBA" id="ARBA00048391"/>
    </source>
</evidence>
<dbReference type="InterPro" id="IPR004556">
    <property type="entry name" value="HemK-like"/>
</dbReference>
<dbReference type="NCBIfam" id="TIGR00536">
    <property type="entry name" value="hemK_fam"/>
    <property type="match status" value="1"/>
</dbReference>
<comment type="similarity">
    <text evidence="5">Belongs to the protein N5-glutamine methyltransferase family. PrmC subfamily.</text>
</comment>
<dbReference type="AlphaFoldDB" id="A0A6I4ICK0"/>
<feature type="binding site" evidence="5">
    <location>
        <position position="191"/>
    </location>
    <ligand>
        <name>S-adenosyl-L-methionine</name>
        <dbReference type="ChEBI" id="CHEBI:59789"/>
    </ligand>
</feature>
<comment type="function">
    <text evidence="5">Methylates the class 1 translation termination release factors RF1/PrfA and RF2/PrfB on the glutamine residue of the universally conserved GGQ motif.</text>
</comment>
<sequence>MKTVKDAFDVFKNKLAPLYEVTEIESIASLLIEELTGLSRTQLKAFPERGLNVVQSERLLTQLSCLKTGMPVQYILESAHFYGSDFKVNPSVLIPRPETEELVDWILKTIGHQPYQKILDIGTGSGCIPISLKLNTIDNEIFALDISPKALEVAVANAKLNNLDISFFEADILNHDLTARSLPEFNVIVSNPPYVTETDKQQMHQNVLDFEPHSALFVPQSNPLLFYVAIANFAVTHLVQNGYLFFEINESYGPETVDMLAAKGFADIELRKDLAGKDRMIRAVWPG</sequence>
<comment type="catalytic activity">
    <reaction evidence="4 5">
        <text>L-glutaminyl-[peptide chain release factor] + S-adenosyl-L-methionine = N(5)-methyl-L-glutaminyl-[peptide chain release factor] + S-adenosyl-L-homocysteine + H(+)</text>
        <dbReference type="Rhea" id="RHEA:42896"/>
        <dbReference type="Rhea" id="RHEA-COMP:10271"/>
        <dbReference type="Rhea" id="RHEA-COMP:10272"/>
        <dbReference type="ChEBI" id="CHEBI:15378"/>
        <dbReference type="ChEBI" id="CHEBI:30011"/>
        <dbReference type="ChEBI" id="CHEBI:57856"/>
        <dbReference type="ChEBI" id="CHEBI:59789"/>
        <dbReference type="ChEBI" id="CHEBI:61891"/>
        <dbReference type="EC" id="2.1.1.297"/>
    </reaction>
</comment>
<dbReference type="InterPro" id="IPR040758">
    <property type="entry name" value="PrmC_N"/>
</dbReference>
<evidence type="ECO:0000256" key="3">
    <source>
        <dbReference type="ARBA" id="ARBA00022691"/>
    </source>
</evidence>
<comment type="caution">
    <text evidence="5">Lacks conserved residue(s) required for the propagation of feature annotation.</text>
</comment>
<name>A0A6I4ICK0_9SPHI</name>
<feature type="binding site" evidence="5">
    <location>
        <begin position="122"/>
        <end position="126"/>
    </location>
    <ligand>
        <name>S-adenosyl-L-methionine</name>
        <dbReference type="ChEBI" id="CHEBI:59789"/>
    </ligand>
</feature>
<dbReference type="EMBL" id="WQLA01000003">
    <property type="protein sequence ID" value="MVN91306.1"/>
    <property type="molecule type" value="Genomic_DNA"/>
</dbReference>
<feature type="domain" description="Methyltransferase small" evidence="6">
    <location>
        <begin position="106"/>
        <end position="203"/>
    </location>
</feature>
<evidence type="ECO:0000256" key="1">
    <source>
        <dbReference type="ARBA" id="ARBA00022603"/>
    </source>
</evidence>
<feature type="binding site" evidence="5">
    <location>
        <begin position="191"/>
        <end position="194"/>
    </location>
    <ligand>
        <name>substrate</name>
    </ligand>
</feature>
<dbReference type="Gene3D" id="3.40.50.150">
    <property type="entry name" value="Vaccinia Virus protein VP39"/>
    <property type="match status" value="1"/>
</dbReference>
<dbReference type="Pfam" id="PF17827">
    <property type="entry name" value="PrmC_N"/>
    <property type="match status" value="1"/>
</dbReference>
<dbReference type="GO" id="GO:0032259">
    <property type="term" value="P:methylation"/>
    <property type="evidence" value="ECO:0007669"/>
    <property type="project" value="UniProtKB-KW"/>
</dbReference>
<dbReference type="HAMAP" id="MF_02126">
    <property type="entry name" value="RF_methyltr_PrmC"/>
    <property type="match status" value="1"/>
</dbReference>
<dbReference type="CDD" id="cd02440">
    <property type="entry name" value="AdoMet_MTases"/>
    <property type="match status" value="1"/>
</dbReference>
<dbReference type="InterPro" id="IPR029063">
    <property type="entry name" value="SAM-dependent_MTases_sf"/>
</dbReference>
<dbReference type="InterPro" id="IPR050320">
    <property type="entry name" value="N5-glutamine_MTase"/>
</dbReference>
<dbReference type="PROSITE" id="PS00092">
    <property type="entry name" value="N6_MTASE"/>
    <property type="match status" value="1"/>
</dbReference>
<keyword evidence="3 5" id="KW-0949">S-adenosyl-L-methionine</keyword>
<feature type="binding site" evidence="5">
    <location>
        <position position="145"/>
    </location>
    <ligand>
        <name>S-adenosyl-L-methionine</name>
        <dbReference type="ChEBI" id="CHEBI:59789"/>
    </ligand>
</feature>
<accession>A0A6I4ICK0</accession>
<dbReference type="OrthoDB" id="9800643at2"/>
<dbReference type="PANTHER" id="PTHR18895:SF74">
    <property type="entry name" value="MTRF1L RELEASE FACTOR GLUTAMINE METHYLTRANSFERASE"/>
    <property type="match status" value="1"/>
</dbReference>
<dbReference type="GO" id="GO:0102559">
    <property type="term" value="F:peptide chain release factor N(5)-glutamine methyltransferase activity"/>
    <property type="evidence" value="ECO:0007669"/>
    <property type="project" value="UniProtKB-EC"/>
</dbReference>
<keyword evidence="1 5" id="KW-0489">Methyltransferase</keyword>
<dbReference type="PANTHER" id="PTHR18895">
    <property type="entry name" value="HEMK METHYLTRANSFERASE"/>
    <property type="match status" value="1"/>
</dbReference>
<keyword evidence="9" id="KW-1185">Reference proteome</keyword>
<evidence type="ECO:0000256" key="5">
    <source>
        <dbReference type="HAMAP-Rule" id="MF_02126"/>
    </source>
</evidence>
<reference evidence="8 9" key="1">
    <citation type="submission" date="2019-12" db="EMBL/GenBank/DDBJ databases">
        <title>Mucilaginibacter sp. HME9299 genome sequencing and assembly.</title>
        <authorList>
            <person name="Kang H."/>
            <person name="Kim H."/>
            <person name="Joh K."/>
        </authorList>
    </citation>
    <scope>NUCLEOTIDE SEQUENCE [LARGE SCALE GENOMIC DNA]</scope>
    <source>
        <strain evidence="8 9">HME9299</strain>
    </source>
</reference>
<dbReference type="InterPro" id="IPR002052">
    <property type="entry name" value="DNA_methylase_N6_adenine_CS"/>
</dbReference>